<feature type="non-terminal residue" evidence="1">
    <location>
        <position position="1"/>
    </location>
</feature>
<gene>
    <name evidence="1" type="primary">CRAMP</name>
</gene>
<proteinExistence type="evidence at transcript level"/>
<sequence>AKRGGFWRKVGRKLGKGIRKIGKTIKSQLGKFRPRLQYRYQF</sequence>
<dbReference type="AlphaFoldDB" id="Q0R5P1"/>
<reference evidence="1" key="1">
    <citation type="journal article" date="2007" name="Mol. Immunol.">
        <title>A member of the cathelicidin family of antimicrobial peptides is produced in the upper airway of the chinchilla and its mRNA expression is altered by common viral and bacterial co-pathogens of otitis media.</title>
        <authorList>
            <person name="McGillivary G."/>
            <person name="Ray W.C."/>
            <person name="Bevins C.L."/>
            <person name="Munson R.S. Jr"/>
            <person name="Bakaletz L.O."/>
        </authorList>
    </citation>
    <scope>NUCLEOTIDE SEQUENCE</scope>
</reference>
<organism evidence="1">
    <name type="scientific">Chinchilla lanigera</name>
    <name type="common">Long-tailed chinchilla</name>
    <name type="synonym">Chinchilla villidera</name>
    <dbReference type="NCBI Taxonomy" id="34839"/>
    <lineage>
        <taxon>Eukaryota</taxon>
        <taxon>Metazoa</taxon>
        <taxon>Chordata</taxon>
        <taxon>Craniata</taxon>
        <taxon>Vertebrata</taxon>
        <taxon>Euteleostomi</taxon>
        <taxon>Mammalia</taxon>
        <taxon>Eutheria</taxon>
        <taxon>Euarchontoglires</taxon>
        <taxon>Glires</taxon>
        <taxon>Rodentia</taxon>
        <taxon>Hystricomorpha</taxon>
        <taxon>Chinchillidae</taxon>
        <taxon>Chinchilla</taxon>
    </lineage>
</organism>
<evidence type="ECO:0000313" key="1">
    <source>
        <dbReference type="EMBL" id="AAZ41366.1"/>
    </source>
</evidence>
<protein>
    <submittedName>
        <fullName evidence="1">Cathelicidin-related antimicrobial peptide</fullName>
    </submittedName>
</protein>
<accession>Q0R5P1</accession>
<dbReference type="EMBL" id="DQ097506">
    <property type="protein sequence ID" value="AAZ41366.1"/>
    <property type="molecule type" value="mRNA"/>
</dbReference>
<name>Q0R5P1_CHILA</name>